<dbReference type="Proteomes" id="UP001066276">
    <property type="component" value="Chromosome 4_2"/>
</dbReference>
<gene>
    <name evidence="2" type="ORF">NDU88_006168</name>
</gene>
<feature type="region of interest" description="Disordered" evidence="1">
    <location>
        <begin position="1"/>
        <end position="62"/>
    </location>
</feature>
<dbReference type="AlphaFoldDB" id="A0AAV7SNS3"/>
<name>A0AAV7SNS3_PLEWA</name>
<evidence type="ECO:0000313" key="3">
    <source>
        <dbReference type="Proteomes" id="UP001066276"/>
    </source>
</evidence>
<sequence>MANSRVHDSQEGIGVGTHTQAEPSWADDIEDVQCTEGDLRNESDGRGAEDEWWQDGDGNEWGATQSAVSHILQVTGAAGRPSRHQEESQQVQLARQKAQEWPLTLSRDGVFRYPGGRFPRKNTNKGAADGVFRYPGGRFPRKNTNKGAAGKWGG</sequence>
<organism evidence="2 3">
    <name type="scientific">Pleurodeles waltl</name>
    <name type="common">Iberian ribbed newt</name>
    <dbReference type="NCBI Taxonomy" id="8319"/>
    <lineage>
        <taxon>Eukaryota</taxon>
        <taxon>Metazoa</taxon>
        <taxon>Chordata</taxon>
        <taxon>Craniata</taxon>
        <taxon>Vertebrata</taxon>
        <taxon>Euteleostomi</taxon>
        <taxon>Amphibia</taxon>
        <taxon>Batrachia</taxon>
        <taxon>Caudata</taxon>
        <taxon>Salamandroidea</taxon>
        <taxon>Salamandridae</taxon>
        <taxon>Pleurodelinae</taxon>
        <taxon>Pleurodeles</taxon>
    </lineage>
</organism>
<feature type="compositionally biased region" description="Basic and acidic residues" evidence="1">
    <location>
        <begin position="1"/>
        <end position="10"/>
    </location>
</feature>
<accession>A0AAV7SNS3</accession>
<comment type="caution">
    <text evidence="2">The sequence shown here is derived from an EMBL/GenBank/DDBJ whole genome shotgun (WGS) entry which is preliminary data.</text>
</comment>
<keyword evidence="3" id="KW-1185">Reference proteome</keyword>
<proteinExistence type="predicted"/>
<feature type="region of interest" description="Disordered" evidence="1">
    <location>
        <begin position="112"/>
        <end position="154"/>
    </location>
</feature>
<protein>
    <submittedName>
        <fullName evidence="2">Uncharacterized protein</fullName>
    </submittedName>
</protein>
<reference evidence="2" key="1">
    <citation type="journal article" date="2022" name="bioRxiv">
        <title>Sequencing and chromosome-scale assembly of the giantPleurodeles waltlgenome.</title>
        <authorList>
            <person name="Brown T."/>
            <person name="Elewa A."/>
            <person name="Iarovenko S."/>
            <person name="Subramanian E."/>
            <person name="Araus A.J."/>
            <person name="Petzold A."/>
            <person name="Susuki M."/>
            <person name="Suzuki K.-i.T."/>
            <person name="Hayashi T."/>
            <person name="Toyoda A."/>
            <person name="Oliveira C."/>
            <person name="Osipova E."/>
            <person name="Leigh N.D."/>
            <person name="Simon A."/>
            <person name="Yun M.H."/>
        </authorList>
    </citation>
    <scope>NUCLEOTIDE SEQUENCE</scope>
    <source>
        <strain evidence="2">20211129_DDA</strain>
        <tissue evidence="2">Liver</tissue>
    </source>
</reference>
<dbReference type="EMBL" id="JANPWB010000008">
    <property type="protein sequence ID" value="KAJ1165751.1"/>
    <property type="molecule type" value="Genomic_DNA"/>
</dbReference>
<evidence type="ECO:0000256" key="1">
    <source>
        <dbReference type="SAM" id="MobiDB-lite"/>
    </source>
</evidence>
<evidence type="ECO:0000313" key="2">
    <source>
        <dbReference type="EMBL" id="KAJ1165751.1"/>
    </source>
</evidence>
<feature type="region of interest" description="Disordered" evidence="1">
    <location>
        <begin position="75"/>
        <end position="99"/>
    </location>
</feature>
<feature type="compositionally biased region" description="Basic and acidic residues" evidence="1">
    <location>
        <begin position="37"/>
        <end position="49"/>
    </location>
</feature>